<dbReference type="InterPro" id="IPR013083">
    <property type="entry name" value="Znf_RING/FYVE/PHD"/>
</dbReference>
<keyword evidence="7 11" id="KW-0833">Ubl conjugation pathway</keyword>
<keyword evidence="5 11" id="KW-0479">Metal-binding</keyword>
<dbReference type="OrthoDB" id="302966at2759"/>
<name>A0A9E7GBE2_9LILI</name>
<dbReference type="AlphaFoldDB" id="A0A9E7GBE2"/>
<dbReference type="EC" id="2.3.2.27" evidence="11"/>
<feature type="region of interest" description="Disordered" evidence="12">
    <location>
        <begin position="120"/>
        <end position="164"/>
    </location>
</feature>
<dbReference type="PROSITE" id="PS50089">
    <property type="entry name" value="ZF_RING_2"/>
    <property type="match status" value="1"/>
</dbReference>
<keyword evidence="9 11" id="KW-0472">Membrane</keyword>
<dbReference type="Gene3D" id="3.30.40.10">
    <property type="entry name" value="Zinc/RING finger domain, C3HC4 (zinc finger)"/>
    <property type="match status" value="1"/>
</dbReference>
<reference evidence="14" key="1">
    <citation type="submission" date="2022-05" db="EMBL/GenBank/DDBJ databases">
        <title>The Musa troglodytarum L. genome provides insights into the mechanism of non-climacteric behaviour and enrichment of carotenoids.</title>
        <authorList>
            <person name="Wang J."/>
        </authorList>
    </citation>
    <scope>NUCLEOTIDE SEQUENCE</scope>
    <source>
        <tissue evidence="14">Leaf</tissue>
    </source>
</reference>
<evidence type="ECO:0000256" key="7">
    <source>
        <dbReference type="ARBA" id="ARBA00022786"/>
    </source>
</evidence>
<evidence type="ECO:0000256" key="2">
    <source>
        <dbReference type="ARBA" id="ARBA00004308"/>
    </source>
</evidence>
<evidence type="ECO:0000256" key="3">
    <source>
        <dbReference type="ARBA" id="ARBA00004906"/>
    </source>
</evidence>
<dbReference type="InterPro" id="IPR017907">
    <property type="entry name" value="Znf_RING_CS"/>
</dbReference>
<dbReference type="Proteomes" id="UP001055439">
    <property type="component" value="Chromosome 6"/>
</dbReference>
<evidence type="ECO:0000256" key="5">
    <source>
        <dbReference type="ARBA" id="ARBA00022723"/>
    </source>
</evidence>
<comment type="catalytic activity">
    <reaction evidence="1 11">
        <text>S-ubiquitinyl-[E2 ubiquitin-conjugating enzyme]-L-cysteine + [acceptor protein]-L-lysine = [E2 ubiquitin-conjugating enzyme]-L-cysteine + N(6)-ubiquitinyl-[acceptor protein]-L-lysine.</text>
        <dbReference type="EC" id="2.3.2.27"/>
    </reaction>
</comment>
<evidence type="ECO:0000256" key="10">
    <source>
        <dbReference type="PROSITE-ProRule" id="PRU00175"/>
    </source>
</evidence>
<organism evidence="14 15">
    <name type="scientific">Musa troglodytarum</name>
    <name type="common">fe'i banana</name>
    <dbReference type="NCBI Taxonomy" id="320322"/>
    <lineage>
        <taxon>Eukaryota</taxon>
        <taxon>Viridiplantae</taxon>
        <taxon>Streptophyta</taxon>
        <taxon>Embryophyta</taxon>
        <taxon>Tracheophyta</taxon>
        <taxon>Spermatophyta</taxon>
        <taxon>Magnoliopsida</taxon>
        <taxon>Liliopsida</taxon>
        <taxon>Zingiberales</taxon>
        <taxon>Musaceae</taxon>
        <taxon>Musa</taxon>
    </lineage>
</organism>
<keyword evidence="15" id="KW-1185">Reference proteome</keyword>
<keyword evidence="6 10" id="KW-0863">Zinc-finger</keyword>
<keyword evidence="8 11" id="KW-0862">Zinc</keyword>
<dbReference type="PROSITE" id="PS00518">
    <property type="entry name" value="ZF_RING_1"/>
    <property type="match status" value="1"/>
</dbReference>
<dbReference type="InterPro" id="IPR001841">
    <property type="entry name" value="Znf_RING"/>
</dbReference>
<dbReference type="SMART" id="SM00184">
    <property type="entry name" value="RING"/>
    <property type="match status" value="1"/>
</dbReference>
<evidence type="ECO:0000259" key="13">
    <source>
        <dbReference type="PROSITE" id="PS50089"/>
    </source>
</evidence>
<dbReference type="GO" id="GO:0005789">
    <property type="term" value="C:endoplasmic reticulum membrane"/>
    <property type="evidence" value="ECO:0007669"/>
    <property type="project" value="UniProtKB-SubCell"/>
</dbReference>
<evidence type="ECO:0000256" key="8">
    <source>
        <dbReference type="ARBA" id="ARBA00022833"/>
    </source>
</evidence>
<comment type="domain">
    <text evidence="11">The RING-type zinc finger domain is responsible for E3 ligase activity.</text>
</comment>
<feature type="domain" description="RING-type" evidence="13">
    <location>
        <begin position="68"/>
        <end position="109"/>
    </location>
</feature>
<dbReference type="PANTHER" id="PTHR12313">
    <property type="entry name" value="E3 UBIQUITIN-PROTEIN LIGASE RNF5-RELATED"/>
    <property type="match status" value="1"/>
</dbReference>
<evidence type="ECO:0000256" key="4">
    <source>
        <dbReference type="ARBA" id="ARBA00022679"/>
    </source>
</evidence>
<proteinExistence type="predicted"/>
<comment type="subcellular location">
    <subcellularLocation>
        <location evidence="2">Endomembrane system</location>
    </subcellularLocation>
    <subcellularLocation>
        <location evidence="11">Endoplasmic reticulum membrane</location>
        <topology evidence="11">Single-pass type IV membrane protein</topology>
    </subcellularLocation>
</comment>
<keyword evidence="4 11" id="KW-0808">Transferase</keyword>
<comment type="function">
    <text evidence="11">E3 ubiquitin-protein ligase.</text>
</comment>
<dbReference type="CDD" id="cd16745">
    <property type="entry name" value="RING-HC_AtRMA-like"/>
    <property type="match status" value="1"/>
</dbReference>
<comment type="pathway">
    <text evidence="3 11">Protein modification; protein ubiquitination.</text>
</comment>
<dbReference type="EMBL" id="CP097508">
    <property type="protein sequence ID" value="URE09237.1"/>
    <property type="molecule type" value="Genomic_DNA"/>
</dbReference>
<feature type="region of interest" description="Disordered" evidence="12">
    <location>
        <begin position="38"/>
        <end position="58"/>
    </location>
</feature>
<protein>
    <recommendedName>
        <fullName evidence="11">E3 ubiquitin-protein ligase RMA</fullName>
        <ecNumber evidence="11">2.3.2.27</ecNumber>
    </recommendedName>
    <alternativeName>
        <fullName evidence="11">Protein RING membrane-anchor</fullName>
    </alternativeName>
    <alternativeName>
        <fullName evidence="11">RING-type E3 ubiquitin transferase RMA</fullName>
    </alternativeName>
</protein>
<evidence type="ECO:0000313" key="15">
    <source>
        <dbReference type="Proteomes" id="UP001055439"/>
    </source>
</evidence>
<dbReference type="GO" id="GO:0008270">
    <property type="term" value="F:zinc ion binding"/>
    <property type="evidence" value="ECO:0007669"/>
    <property type="project" value="UniProtKB-KW"/>
</dbReference>
<keyword evidence="11" id="KW-1133">Transmembrane helix</keyword>
<keyword evidence="11" id="KW-0812">Transmembrane</keyword>
<feature type="compositionally biased region" description="Polar residues" evidence="12">
    <location>
        <begin position="126"/>
        <end position="135"/>
    </location>
</feature>
<evidence type="ECO:0000256" key="1">
    <source>
        <dbReference type="ARBA" id="ARBA00000900"/>
    </source>
</evidence>
<accession>A0A9E7GBE2</accession>
<feature type="compositionally biased region" description="Low complexity" evidence="12">
    <location>
        <begin position="141"/>
        <end position="161"/>
    </location>
</feature>
<evidence type="ECO:0000256" key="12">
    <source>
        <dbReference type="SAM" id="MobiDB-lite"/>
    </source>
</evidence>
<dbReference type="InterPro" id="IPR045103">
    <property type="entry name" value="RNF5/RNF185-like"/>
</dbReference>
<dbReference type="GO" id="GO:0006511">
    <property type="term" value="P:ubiquitin-dependent protein catabolic process"/>
    <property type="evidence" value="ECO:0007669"/>
    <property type="project" value="UniProtKB-UniRule"/>
</dbReference>
<dbReference type="SUPFAM" id="SSF57850">
    <property type="entry name" value="RING/U-box"/>
    <property type="match status" value="1"/>
</dbReference>
<dbReference type="GO" id="GO:0061630">
    <property type="term" value="F:ubiquitin protein ligase activity"/>
    <property type="evidence" value="ECO:0007669"/>
    <property type="project" value="UniProtKB-UniRule"/>
</dbReference>
<dbReference type="Pfam" id="PF00097">
    <property type="entry name" value="zf-C3HC4"/>
    <property type="match status" value="1"/>
</dbReference>
<evidence type="ECO:0000256" key="9">
    <source>
        <dbReference type="ARBA" id="ARBA00023136"/>
    </source>
</evidence>
<evidence type="ECO:0000256" key="11">
    <source>
        <dbReference type="RuleBase" id="RU369090"/>
    </source>
</evidence>
<dbReference type="InterPro" id="IPR018957">
    <property type="entry name" value="Znf_C3HC4_RING-type"/>
</dbReference>
<keyword evidence="11" id="KW-0256">Endoplasmic reticulum</keyword>
<evidence type="ECO:0000256" key="6">
    <source>
        <dbReference type="ARBA" id="ARBA00022771"/>
    </source>
</evidence>
<sequence length="280" mass="30536">MRQLISVLERLKTVKAAGSLSSVASFVLSSDSVNTYMGSRSGESATGDPQSPSAFGGSSNRNTSSFQCNICLDPAQEPVVTLCGHLFCWPCLYEWLHGHSSSSECPVCKATVEEEDIIPLYGGGNNSAEPQSRSIDGTDIPSRPAAGRRSARAQQPQPDVNSVHHHNVNHVHHHSPWSMGWNQVAGMRHGDFSFPDATVGGAAAPLPQGYSNVFHCWNAHGIHQGHGQLAPGFYYGPGHHHAHGFWRHTNHRRQVNAIWNMLFFLFVALVVANTISRMLQ</sequence>
<evidence type="ECO:0000313" key="14">
    <source>
        <dbReference type="EMBL" id="URE09237.1"/>
    </source>
</evidence>
<feature type="transmembrane region" description="Helical" evidence="11">
    <location>
        <begin position="257"/>
        <end position="275"/>
    </location>
</feature>
<gene>
    <name evidence="14" type="ORF">MUK42_22006</name>
</gene>